<evidence type="ECO:0000313" key="1">
    <source>
        <dbReference type="EMBL" id="CTP86075.1"/>
    </source>
</evidence>
<dbReference type="AlphaFoldDB" id="A0A0K2ZRT5"/>
<dbReference type="InterPro" id="IPR027417">
    <property type="entry name" value="P-loop_NTPase"/>
</dbReference>
<dbReference type="Gene3D" id="3.40.50.300">
    <property type="entry name" value="P-loop containing nucleotide triphosphate hydrolases"/>
    <property type="match status" value="1"/>
</dbReference>
<protein>
    <submittedName>
        <fullName evidence="1">TniB protein</fullName>
    </submittedName>
</protein>
<reference evidence="1 2" key="1">
    <citation type="submission" date="2015-07" db="EMBL/GenBank/DDBJ databases">
        <authorList>
            <person name="Noorani M."/>
        </authorList>
    </citation>
    <scope>NUCLEOTIDE SEQUENCE [LARGE SCALE GENOMIC DNA]</scope>
    <source>
        <strain evidence="1">LMG728</strain>
    </source>
</reference>
<organism evidence="1 2">
    <name type="scientific">Xanthomonas graminis pv. poae</name>
    <dbReference type="NCBI Taxonomy" id="227946"/>
    <lineage>
        <taxon>Bacteria</taxon>
        <taxon>Pseudomonadati</taxon>
        <taxon>Pseudomonadota</taxon>
        <taxon>Gammaproteobacteria</taxon>
        <taxon>Lysobacterales</taxon>
        <taxon>Lysobacteraceae</taxon>
        <taxon>Xanthomonas</taxon>
        <taxon>Xanthomonas translucens group</taxon>
        <taxon>Xanthomonas graminis</taxon>
    </lineage>
</organism>
<dbReference type="Pfam" id="PF05621">
    <property type="entry name" value="TniB"/>
    <property type="match status" value="1"/>
</dbReference>
<accession>A0A0K2ZRT5</accession>
<dbReference type="Proteomes" id="UP000041247">
    <property type="component" value="Unassembled WGS sequence"/>
</dbReference>
<name>A0A0K2ZRT5_9XANT</name>
<evidence type="ECO:0000313" key="2">
    <source>
        <dbReference type="Proteomes" id="UP000041247"/>
    </source>
</evidence>
<proteinExistence type="predicted"/>
<dbReference type="RefSeq" id="WP_080999365.1">
    <property type="nucleotide sequence ID" value="NZ_CP076250.1"/>
</dbReference>
<dbReference type="SUPFAM" id="SSF52540">
    <property type="entry name" value="P-loop containing nucleoside triphosphate hydrolases"/>
    <property type="match status" value="1"/>
</dbReference>
<dbReference type="EMBL" id="CXOK01000027">
    <property type="protein sequence ID" value="CTP86075.1"/>
    <property type="molecule type" value="Genomic_DNA"/>
</dbReference>
<sequence length="299" mass="34007">MSDLEHLLPEVLAVMDQSPAMRLRQMQGSKWFNYAAGETILQRMETLPDHPPTHRMPGILLLGESNSGKTSLGLEFMSRHPIDPNLEGDAVRVPVLRIEMPPNPDETRIYDEILLQLMQPFRTKDPISVKARQVQTALKIVGTRMLIFDEFQAVLSTRNDRRRLVLEVIKHLSNTLQVPIVAIGTAEAHVAISKDEQLANRLHPVWMPIWRLDMEFRRLMAAFQATLPLREKSPLQDKRVAALILELSEGLLGEMNLLLSKAVEEAIATGKECVDEQLLRSLDYIPPSQRRQQRRPAKA</sequence>
<dbReference type="InterPro" id="IPR008868">
    <property type="entry name" value="TniB"/>
</dbReference>
<gene>
    <name evidence="1" type="ORF">XTPLMG728_1098</name>
</gene>